<dbReference type="InterPro" id="IPR050272">
    <property type="entry name" value="Isochorismatase-like_hydrls"/>
</dbReference>
<sequence length="238" mass="24988">MTEKSIHPENSISPRHPIHPVEALLVVDVQVAFVSGDEAVPDAVRVLDRSRDLLDRARAAGALVVHLQNDGPPGAVDEPGTPGWELRLPVVPGPREKVVRKTDDDGFVDTPLGDLLTEARVEALAVCGVLSEMCVSATARAALERGFRVVLPHDAHATYDIPAAPGISEVVPAAMSSRAAEWALGDEIEIVARSAEVTFADVASPVPPEQPAPTLPSPAADASRRSGLPDGSRPAPFA</sequence>
<feature type="region of interest" description="Disordered" evidence="2">
    <location>
        <begin position="202"/>
        <end position="238"/>
    </location>
</feature>
<name>A0A4V6MTZ7_STRKA</name>
<evidence type="ECO:0000259" key="3">
    <source>
        <dbReference type="Pfam" id="PF00857"/>
    </source>
</evidence>
<evidence type="ECO:0000313" key="4">
    <source>
        <dbReference type="EMBL" id="TBO55921.1"/>
    </source>
</evidence>
<organism evidence="4 5">
    <name type="scientific">Streptomyces kasugaensis</name>
    <dbReference type="NCBI Taxonomy" id="1946"/>
    <lineage>
        <taxon>Bacteria</taxon>
        <taxon>Bacillati</taxon>
        <taxon>Actinomycetota</taxon>
        <taxon>Actinomycetes</taxon>
        <taxon>Kitasatosporales</taxon>
        <taxon>Streptomycetaceae</taxon>
        <taxon>Streptomyces</taxon>
    </lineage>
</organism>
<dbReference type="InterPro" id="IPR036380">
    <property type="entry name" value="Isochorismatase-like_sf"/>
</dbReference>
<comment type="caution">
    <text evidence="4">The sequence shown here is derived from an EMBL/GenBank/DDBJ whole genome shotgun (WGS) entry which is preliminary data.</text>
</comment>
<dbReference type="PANTHER" id="PTHR43540">
    <property type="entry name" value="PEROXYUREIDOACRYLATE/UREIDOACRYLATE AMIDOHYDROLASE-RELATED"/>
    <property type="match status" value="1"/>
</dbReference>
<keyword evidence="5" id="KW-1185">Reference proteome</keyword>
<dbReference type="Proteomes" id="UP000292452">
    <property type="component" value="Unassembled WGS sequence"/>
</dbReference>
<protein>
    <submittedName>
        <fullName evidence="4">Isochorismatase family protein</fullName>
    </submittedName>
</protein>
<dbReference type="PANTHER" id="PTHR43540:SF1">
    <property type="entry name" value="ISOCHORISMATASE HYDROLASE"/>
    <property type="match status" value="1"/>
</dbReference>
<dbReference type="SUPFAM" id="SSF52499">
    <property type="entry name" value="Isochorismatase-like hydrolases"/>
    <property type="match status" value="1"/>
</dbReference>
<proteinExistence type="predicted"/>
<evidence type="ECO:0000256" key="2">
    <source>
        <dbReference type="SAM" id="MobiDB-lite"/>
    </source>
</evidence>
<keyword evidence="1" id="KW-0378">Hydrolase</keyword>
<dbReference type="GO" id="GO:0016787">
    <property type="term" value="F:hydrolase activity"/>
    <property type="evidence" value="ECO:0007669"/>
    <property type="project" value="UniProtKB-KW"/>
</dbReference>
<dbReference type="Gene3D" id="3.40.50.850">
    <property type="entry name" value="Isochorismatase-like"/>
    <property type="match status" value="1"/>
</dbReference>
<dbReference type="Pfam" id="PF00857">
    <property type="entry name" value="Isochorismatase"/>
    <property type="match status" value="1"/>
</dbReference>
<dbReference type="InterPro" id="IPR000868">
    <property type="entry name" value="Isochorismatase-like_dom"/>
</dbReference>
<accession>A0A4V6MTZ7</accession>
<dbReference type="RefSeq" id="WP_131125654.1">
    <property type="nucleotide sequence ID" value="NZ_SIXH01000418.1"/>
</dbReference>
<dbReference type="EMBL" id="SIXH01000418">
    <property type="protein sequence ID" value="TBO55921.1"/>
    <property type="molecule type" value="Genomic_DNA"/>
</dbReference>
<evidence type="ECO:0000313" key="5">
    <source>
        <dbReference type="Proteomes" id="UP000292452"/>
    </source>
</evidence>
<feature type="compositionally biased region" description="Pro residues" evidence="2">
    <location>
        <begin position="205"/>
        <end position="216"/>
    </location>
</feature>
<gene>
    <name evidence="4" type="ORF">EYS09_30670</name>
</gene>
<evidence type="ECO:0000256" key="1">
    <source>
        <dbReference type="ARBA" id="ARBA00022801"/>
    </source>
</evidence>
<dbReference type="AlphaFoldDB" id="A0A4V6MTZ7"/>
<reference evidence="4 5" key="1">
    <citation type="submission" date="2019-02" db="EMBL/GenBank/DDBJ databases">
        <title>Draft Genome Sequence of Streptomyces sp. AM-2504, identified by 16S rRNA comparative analysis as a Streptomyces Kasugaensis strain.</title>
        <authorList>
            <person name="Napolioni V."/>
            <person name="Giuliodori A.M."/>
            <person name="Spurio R."/>
            <person name="Fabbretti A."/>
        </authorList>
    </citation>
    <scope>NUCLEOTIDE SEQUENCE [LARGE SCALE GENOMIC DNA]</scope>
    <source>
        <strain evidence="4 5">AM-2504</strain>
    </source>
</reference>
<feature type="domain" description="Isochorismatase-like" evidence="3">
    <location>
        <begin position="23"/>
        <end position="160"/>
    </location>
</feature>